<organism evidence="1">
    <name type="scientific">hydrothermal vent metagenome</name>
    <dbReference type="NCBI Taxonomy" id="652676"/>
    <lineage>
        <taxon>unclassified sequences</taxon>
        <taxon>metagenomes</taxon>
        <taxon>ecological metagenomes</taxon>
    </lineage>
</organism>
<gene>
    <name evidence="1" type="ORF">MNBD_ALPHA06-1316</name>
</gene>
<name>A0A3B0S5I8_9ZZZZ</name>
<dbReference type="AlphaFoldDB" id="A0A3B0S5I8"/>
<feature type="non-terminal residue" evidence="1">
    <location>
        <position position="38"/>
    </location>
</feature>
<evidence type="ECO:0000313" key="1">
    <source>
        <dbReference type="EMBL" id="VAV99519.1"/>
    </source>
</evidence>
<reference evidence="1" key="1">
    <citation type="submission" date="2018-06" db="EMBL/GenBank/DDBJ databases">
        <authorList>
            <person name="Zhirakovskaya E."/>
        </authorList>
    </citation>
    <scope>NUCLEOTIDE SEQUENCE</scope>
</reference>
<proteinExistence type="predicted"/>
<accession>A0A3B0S5I8</accession>
<sequence length="38" mass="4530">MKQRDAKQIATELLVLQVQSADRKAFEQLYRQWTPILL</sequence>
<dbReference type="EMBL" id="UOEE01000277">
    <property type="protein sequence ID" value="VAV99519.1"/>
    <property type="molecule type" value="Genomic_DNA"/>
</dbReference>
<protein>
    <submittedName>
        <fullName evidence="1">Uncharacterized protein</fullName>
    </submittedName>
</protein>